<sequence>MMYEINSYLELGKINCLKIERIIEHGAVLASSEGKEVLLPNRYVETSMQVGDVIEVFVYTDSKDRLVATTERPKAMLGEMAWMEVVDTTSFGAFVDWGLAKDLFVPKMFQRKPMKRGESHLIYVNYDEKTHRLVGTQKFEKYLDRNTKKLKRNQEVDILIFAKTELGYKVVVNNRYEGLIFHSEVFEPLELGTTKKGYVKIVRDDGKVDILLRPIGKKSDTLAADKILDYLNDHKGMMPLNYKSDPERIKELLGLSRKNFKRGLTKLIDSEKIEVKENGTFLKGRK</sequence>
<dbReference type="InterPro" id="IPR014464">
    <property type="entry name" value="CvfB_fam"/>
</dbReference>
<dbReference type="RefSeq" id="WP_092913270.1">
    <property type="nucleotide sequence ID" value="NZ_FOXB01000031.1"/>
</dbReference>
<protein>
    <recommendedName>
        <fullName evidence="6">S1 motif domain-containing protein</fullName>
    </recommendedName>
</protein>
<comment type="similarity">
    <text evidence="1">Belongs to the CvfB family.</text>
</comment>
<keyword evidence="5" id="KW-1185">Reference proteome</keyword>
<dbReference type="InterPro" id="IPR012340">
    <property type="entry name" value="NA-bd_OB-fold"/>
</dbReference>
<reference evidence="4 5" key="1">
    <citation type="submission" date="2016-10" db="EMBL/GenBank/DDBJ databases">
        <authorList>
            <person name="de Groot N.N."/>
        </authorList>
    </citation>
    <scope>NUCLEOTIDE SEQUENCE [LARGE SCALE GENOMIC DNA]</scope>
    <source>
        <strain evidence="4 5">EP1-55-1</strain>
    </source>
</reference>
<dbReference type="Proteomes" id="UP000199227">
    <property type="component" value="Unassembled WGS sequence"/>
</dbReference>
<organism evidence="4 5">
    <name type="scientific">Hydrogenimonas thermophila</name>
    <dbReference type="NCBI Taxonomy" id="223786"/>
    <lineage>
        <taxon>Bacteria</taxon>
        <taxon>Pseudomonadati</taxon>
        <taxon>Campylobacterota</taxon>
        <taxon>Epsilonproteobacteria</taxon>
        <taxon>Campylobacterales</taxon>
        <taxon>Hydrogenimonadaceae</taxon>
        <taxon>Hydrogenimonas</taxon>
    </lineage>
</organism>
<dbReference type="STRING" id="223786.SAMN05216234_13118"/>
<evidence type="ECO:0008006" key="6">
    <source>
        <dbReference type="Google" id="ProtNLM"/>
    </source>
</evidence>
<dbReference type="PANTHER" id="PTHR37296">
    <property type="entry name" value="CONSERVED VIRULENCE FACTOR B"/>
    <property type="match status" value="1"/>
</dbReference>
<dbReference type="PANTHER" id="PTHR37296:SF1">
    <property type="entry name" value="CONSERVED VIRULENCE FACTOR B"/>
    <property type="match status" value="1"/>
</dbReference>
<name>A0A1I5S6E2_9BACT</name>
<dbReference type="OrthoDB" id="9801597at2"/>
<dbReference type="Pfam" id="PF13509">
    <property type="entry name" value="S1_2"/>
    <property type="match status" value="1"/>
</dbReference>
<evidence type="ECO:0000259" key="3">
    <source>
        <dbReference type="Pfam" id="PF17783"/>
    </source>
</evidence>
<evidence type="ECO:0000256" key="1">
    <source>
        <dbReference type="PIRNR" id="PIRNR012524"/>
    </source>
</evidence>
<dbReference type="InterPro" id="IPR036388">
    <property type="entry name" value="WH-like_DNA-bd_sf"/>
</dbReference>
<dbReference type="InterPro" id="IPR040764">
    <property type="entry name" value="CvfB_WH"/>
</dbReference>
<accession>A0A1I5S6E2</accession>
<dbReference type="PIRSF" id="PIRSF012524">
    <property type="entry name" value="YitL_S1"/>
    <property type="match status" value="1"/>
</dbReference>
<dbReference type="Gene3D" id="1.10.10.10">
    <property type="entry name" value="Winged helix-like DNA-binding domain superfamily/Winged helix DNA-binding domain"/>
    <property type="match status" value="1"/>
</dbReference>
<dbReference type="Gene3D" id="2.40.50.140">
    <property type="entry name" value="Nucleic acid-binding proteins"/>
    <property type="match status" value="1"/>
</dbReference>
<dbReference type="Pfam" id="PF17783">
    <property type="entry name" value="WHD_CvfB"/>
    <property type="match status" value="1"/>
</dbReference>
<evidence type="ECO:0000259" key="2">
    <source>
        <dbReference type="Pfam" id="PF13509"/>
    </source>
</evidence>
<feature type="domain" description="Conserved virulence factor B-like winged helix" evidence="3">
    <location>
        <begin position="225"/>
        <end position="282"/>
    </location>
</feature>
<feature type="domain" description="Conserved virulence factor B first S1" evidence="2">
    <location>
        <begin position="11"/>
        <end position="70"/>
    </location>
</feature>
<dbReference type="AlphaFoldDB" id="A0A1I5S6E2"/>
<evidence type="ECO:0000313" key="4">
    <source>
        <dbReference type="EMBL" id="SFP66312.1"/>
    </source>
</evidence>
<evidence type="ECO:0000313" key="5">
    <source>
        <dbReference type="Proteomes" id="UP000199227"/>
    </source>
</evidence>
<proteinExistence type="inferred from homology"/>
<dbReference type="EMBL" id="FOXB01000031">
    <property type="protein sequence ID" value="SFP66312.1"/>
    <property type="molecule type" value="Genomic_DNA"/>
</dbReference>
<gene>
    <name evidence="4" type="ORF">SAMN05216234_13118</name>
</gene>
<dbReference type="InterPro" id="IPR039566">
    <property type="entry name" value="CvfB_S1_st"/>
</dbReference>